<sequence length="104" mass="11638">MREDVELCLRMANAVEQNIIYNKKSPHYKNRDRQNDAWMCVAEEVGLTMAEAKKNVAQHAGHISVIPIQSAPEHADRVSLRRSLSPAMASLGGYVVYERCVGGR</sequence>
<name>A0A6E8W9Y4_ANOCL</name>
<dbReference type="AlphaFoldDB" id="A0A6E8W9Y4"/>
<feature type="domain" description="MADF" evidence="1">
    <location>
        <begin position="16"/>
        <end position="55"/>
    </location>
</feature>
<organism evidence="2 3">
    <name type="scientific">Anopheles coluzzii</name>
    <name type="common">African malaria mosquito</name>
    <dbReference type="NCBI Taxonomy" id="1518534"/>
    <lineage>
        <taxon>Eukaryota</taxon>
        <taxon>Metazoa</taxon>
        <taxon>Ecdysozoa</taxon>
        <taxon>Arthropoda</taxon>
        <taxon>Hexapoda</taxon>
        <taxon>Insecta</taxon>
        <taxon>Pterygota</taxon>
        <taxon>Neoptera</taxon>
        <taxon>Endopterygota</taxon>
        <taxon>Diptera</taxon>
        <taxon>Nematocera</taxon>
        <taxon>Culicoidea</taxon>
        <taxon>Culicidae</taxon>
        <taxon>Anophelinae</taxon>
        <taxon>Anopheles</taxon>
    </lineage>
</organism>
<evidence type="ECO:0000259" key="1">
    <source>
        <dbReference type="Pfam" id="PF10545"/>
    </source>
</evidence>
<dbReference type="VEuPathDB" id="VectorBase:ACON2_040206"/>
<proteinExistence type="predicted"/>
<evidence type="ECO:0000313" key="3">
    <source>
        <dbReference type="Proteomes" id="UP001105220"/>
    </source>
</evidence>
<dbReference type="VEuPathDB" id="VectorBase:ACON028431"/>
<dbReference type="Pfam" id="PF10545">
    <property type="entry name" value="MADF_DNA_bdg"/>
    <property type="match status" value="1"/>
</dbReference>
<dbReference type="EnsemblMetazoa" id="ACON028431-RA">
    <property type="protein sequence ID" value="ACON028431-PA"/>
    <property type="gene ID" value="ACON028431"/>
</dbReference>
<dbReference type="InterPro" id="IPR006578">
    <property type="entry name" value="MADF-dom"/>
</dbReference>
<protein>
    <submittedName>
        <fullName evidence="2">MADF domain-containing protein</fullName>
    </submittedName>
</protein>
<keyword evidence="3" id="KW-1185">Reference proteome</keyword>
<accession>A0A6E8W9Y4</accession>
<dbReference type="Proteomes" id="UP001105220">
    <property type="component" value="Unplaced"/>
</dbReference>
<reference evidence="2" key="2">
    <citation type="submission" date="2020-05" db="UniProtKB">
        <authorList>
            <consortium name="EnsemblMetazoa"/>
        </authorList>
    </citation>
    <scope>IDENTIFICATION</scope>
    <source>
        <strain evidence="2">Ngousso</strain>
    </source>
</reference>
<dbReference type="VEuPathDB" id="VectorBase:ACMO_003262"/>
<evidence type="ECO:0000313" key="2">
    <source>
        <dbReference type="EnsemblMetazoa" id="ACON028431-PA"/>
    </source>
</evidence>
<reference key="1">
    <citation type="journal article" date="2019" name="Genes (Basel)">
        <title>A High-Quality De novo Genome Assembly from a Single Mosquito Using PacBio Sequencing.</title>
        <authorList>
            <person name="Kingan S.B."/>
            <person name="Heaton H."/>
            <person name="Cudini J."/>
            <person name="Lambert C.C."/>
            <person name="Baybayan P."/>
            <person name="Galvin B.D."/>
            <person name="Durbin R."/>
            <person name="Korlach J."/>
            <person name="Lawniczak M.K.N."/>
        </authorList>
    </citation>
    <scope>NUCLEOTIDE SEQUENCE [LARGE SCALE GENOMIC DNA]</scope>
    <source>
        <strain>Mali-NIH</strain>
    </source>
</reference>